<dbReference type="Proteomes" id="UP000789702">
    <property type="component" value="Unassembled WGS sequence"/>
</dbReference>
<name>A0ACA9PVA2_9GLOM</name>
<comment type="caution">
    <text evidence="1">The sequence shown here is derived from an EMBL/GenBank/DDBJ whole genome shotgun (WGS) entry which is preliminary data.</text>
</comment>
<keyword evidence="2" id="KW-1185">Reference proteome</keyword>
<feature type="non-terminal residue" evidence="1">
    <location>
        <position position="46"/>
    </location>
</feature>
<organism evidence="1 2">
    <name type="scientific">Dentiscutata heterogama</name>
    <dbReference type="NCBI Taxonomy" id="1316150"/>
    <lineage>
        <taxon>Eukaryota</taxon>
        <taxon>Fungi</taxon>
        <taxon>Fungi incertae sedis</taxon>
        <taxon>Mucoromycota</taxon>
        <taxon>Glomeromycotina</taxon>
        <taxon>Glomeromycetes</taxon>
        <taxon>Diversisporales</taxon>
        <taxon>Gigasporaceae</taxon>
        <taxon>Dentiscutata</taxon>
    </lineage>
</organism>
<gene>
    <name evidence="1" type="ORF">DHETER_LOCUS13028</name>
</gene>
<proteinExistence type="predicted"/>
<dbReference type="EMBL" id="CAJVPU010034138">
    <property type="protein sequence ID" value="CAG8724406.1"/>
    <property type="molecule type" value="Genomic_DNA"/>
</dbReference>
<reference evidence="1" key="1">
    <citation type="submission" date="2021-06" db="EMBL/GenBank/DDBJ databases">
        <authorList>
            <person name="Kallberg Y."/>
            <person name="Tangrot J."/>
            <person name="Rosling A."/>
        </authorList>
    </citation>
    <scope>NUCLEOTIDE SEQUENCE</scope>
    <source>
        <strain evidence="1">IL203A</strain>
    </source>
</reference>
<accession>A0ACA9PVA2</accession>
<sequence length="46" mass="5418">SRSRFCRDQGQFRYGQGQGFASQDFTMIKVKFRCVQSQGFTMFRAK</sequence>
<protein>
    <submittedName>
        <fullName evidence="1">683_t:CDS:1</fullName>
    </submittedName>
</protein>
<evidence type="ECO:0000313" key="1">
    <source>
        <dbReference type="EMBL" id="CAG8724406.1"/>
    </source>
</evidence>
<evidence type="ECO:0000313" key="2">
    <source>
        <dbReference type="Proteomes" id="UP000789702"/>
    </source>
</evidence>
<feature type="non-terminal residue" evidence="1">
    <location>
        <position position="1"/>
    </location>
</feature>